<evidence type="ECO:0000313" key="1">
    <source>
        <dbReference type="EMBL" id="MDF1612055.1"/>
    </source>
</evidence>
<dbReference type="AlphaFoldDB" id="A0AAE3P367"/>
<evidence type="ECO:0000313" key="2">
    <source>
        <dbReference type="Proteomes" id="UP001221302"/>
    </source>
</evidence>
<dbReference type="EMBL" id="JARGDL010000009">
    <property type="protein sequence ID" value="MDF1612055.1"/>
    <property type="molecule type" value="Genomic_DNA"/>
</dbReference>
<dbReference type="RefSeq" id="WP_321535823.1">
    <property type="nucleotide sequence ID" value="NZ_JARGDL010000009.1"/>
</dbReference>
<dbReference type="Proteomes" id="UP001221302">
    <property type="component" value="Unassembled WGS sequence"/>
</dbReference>
<sequence>MPEKIKKGIFRFYPHIKLKNVAKAKYCILPNILRAEARSYFIKSLIVNVERLA</sequence>
<proteinExistence type="predicted"/>
<organism evidence="1 2">
    <name type="scientific">Stygiobacter electus</name>
    <dbReference type="NCBI Taxonomy" id="3032292"/>
    <lineage>
        <taxon>Bacteria</taxon>
        <taxon>Pseudomonadati</taxon>
        <taxon>Ignavibacteriota</taxon>
        <taxon>Ignavibacteria</taxon>
        <taxon>Ignavibacteriales</taxon>
        <taxon>Melioribacteraceae</taxon>
        <taxon>Stygiobacter</taxon>
    </lineage>
</organism>
<gene>
    <name evidence="1" type="ORF">P0M35_07820</name>
</gene>
<accession>A0AAE3P367</accession>
<name>A0AAE3P367_9BACT</name>
<protein>
    <submittedName>
        <fullName evidence="1">Uncharacterized protein</fullName>
    </submittedName>
</protein>
<comment type="caution">
    <text evidence="1">The sequence shown here is derived from an EMBL/GenBank/DDBJ whole genome shotgun (WGS) entry which is preliminary data.</text>
</comment>
<reference evidence="1" key="1">
    <citation type="submission" date="2023-03" db="EMBL/GenBank/DDBJ databases">
        <title>Stygiobacter electus gen. nov., sp. nov., facultatively anaerobic thermotolerant bacterium of the class Ignavibacteria from a well of Yessentuki mineral water deposit.</title>
        <authorList>
            <person name="Podosokorskaya O.A."/>
            <person name="Elcheninov A.G."/>
            <person name="Petrova N.F."/>
            <person name="Zavarzina D.G."/>
            <person name="Kublanov I.V."/>
            <person name="Merkel A.Y."/>
        </authorList>
    </citation>
    <scope>NUCLEOTIDE SEQUENCE</scope>
    <source>
        <strain evidence="1">09-Me</strain>
    </source>
</reference>
<keyword evidence="2" id="KW-1185">Reference proteome</keyword>